<keyword evidence="3" id="KW-1185">Reference proteome</keyword>
<evidence type="ECO:0000313" key="3">
    <source>
        <dbReference type="Proteomes" id="UP000190042"/>
    </source>
</evidence>
<keyword evidence="1" id="KW-0472">Membrane</keyword>
<protein>
    <submittedName>
        <fullName evidence="2">Uncharacterized protein</fullName>
    </submittedName>
</protein>
<feature type="transmembrane region" description="Helical" evidence="1">
    <location>
        <begin position="34"/>
        <end position="53"/>
    </location>
</feature>
<dbReference type="RefSeq" id="WP_009499090.1">
    <property type="nucleotide sequence ID" value="NZ_FUYJ01000010.1"/>
</dbReference>
<accession>A0A1T4YVR9</accession>
<keyword evidence="1" id="KW-0812">Transmembrane</keyword>
<dbReference type="Proteomes" id="UP000190042">
    <property type="component" value="Unassembled WGS sequence"/>
</dbReference>
<reference evidence="3" key="1">
    <citation type="submission" date="2017-02" db="EMBL/GenBank/DDBJ databases">
        <authorList>
            <person name="Varghese N."/>
            <person name="Submissions S."/>
        </authorList>
    </citation>
    <scope>NUCLEOTIDE SEQUENCE [LARGE SCALE GENOMIC DNA]</scope>
    <source>
        <strain evidence="3">DSM 23966</strain>
    </source>
</reference>
<dbReference type="AlphaFoldDB" id="A0A1T4YVR9"/>
<sequence>MQFFKYSIPIAALVGTLAWIMLENNYEEVPWDSRVWITFGAAALSGVLAFFLFRKEKEDKVDKKK</sequence>
<keyword evidence="1" id="KW-1133">Transmembrane helix</keyword>
<evidence type="ECO:0000256" key="1">
    <source>
        <dbReference type="SAM" id="Phobius"/>
    </source>
</evidence>
<feature type="transmembrane region" description="Helical" evidence="1">
    <location>
        <begin position="7"/>
        <end position="22"/>
    </location>
</feature>
<dbReference type="EMBL" id="FUYJ01000010">
    <property type="protein sequence ID" value="SKB05860.1"/>
    <property type="molecule type" value="Genomic_DNA"/>
</dbReference>
<organism evidence="2 3">
    <name type="scientific">Sporosarcina newyorkensis</name>
    <dbReference type="NCBI Taxonomy" id="759851"/>
    <lineage>
        <taxon>Bacteria</taxon>
        <taxon>Bacillati</taxon>
        <taxon>Bacillota</taxon>
        <taxon>Bacilli</taxon>
        <taxon>Bacillales</taxon>
        <taxon>Caryophanaceae</taxon>
        <taxon>Sporosarcina</taxon>
    </lineage>
</organism>
<proteinExistence type="predicted"/>
<gene>
    <name evidence="2" type="ORF">SAMN04244570_0012</name>
</gene>
<name>A0A1T4YVR9_9BACL</name>
<evidence type="ECO:0000313" key="2">
    <source>
        <dbReference type="EMBL" id="SKB05860.1"/>
    </source>
</evidence>